<dbReference type="Proteomes" id="UP000789739">
    <property type="component" value="Unassembled WGS sequence"/>
</dbReference>
<dbReference type="OrthoDB" id="2394338at2759"/>
<sequence>MPQPWMPYLEPRADLHNMYRPGRIYDIAELDREEQEYDLEILAIKNVNSHCTIIGKPGSRDGDPADSDGEANTEPSTEDTSHDDLEEIDDSPEDESMQDLYESMNEAGMYSAYGDDEDIQ</sequence>
<proteinExistence type="predicted"/>
<dbReference type="EMBL" id="CAJVPI010001465">
    <property type="protein sequence ID" value="CAG8614133.1"/>
    <property type="molecule type" value="Genomic_DNA"/>
</dbReference>
<feature type="compositionally biased region" description="Acidic residues" evidence="1">
    <location>
        <begin position="84"/>
        <end position="97"/>
    </location>
</feature>
<feature type="region of interest" description="Disordered" evidence="1">
    <location>
        <begin position="54"/>
        <end position="120"/>
    </location>
</feature>
<evidence type="ECO:0000256" key="1">
    <source>
        <dbReference type="SAM" id="MobiDB-lite"/>
    </source>
</evidence>
<protein>
    <submittedName>
        <fullName evidence="2">3498_t:CDS:1</fullName>
    </submittedName>
</protein>
<comment type="caution">
    <text evidence="2">The sequence shown here is derived from an EMBL/GenBank/DDBJ whole genome shotgun (WGS) entry which is preliminary data.</text>
</comment>
<accession>A0A9N9GLC1</accession>
<name>A0A9N9GLC1_9GLOM</name>
<organism evidence="2 3">
    <name type="scientific">Paraglomus brasilianum</name>
    <dbReference type="NCBI Taxonomy" id="144538"/>
    <lineage>
        <taxon>Eukaryota</taxon>
        <taxon>Fungi</taxon>
        <taxon>Fungi incertae sedis</taxon>
        <taxon>Mucoromycota</taxon>
        <taxon>Glomeromycotina</taxon>
        <taxon>Glomeromycetes</taxon>
        <taxon>Paraglomerales</taxon>
        <taxon>Paraglomeraceae</taxon>
        <taxon>Paraglomus</taxon>
    </lineage>
</organism>
<reference evidence="2" key="1">
    <citation type="submission" date="2021-06" db="EMBL/GenBank/DDBJ databases">
        <authorList>
            <person name="Kallberg Y."/>
            <person name="Tangrot J."/>
            <person name="Rosling A."/>
        </authorList>
    </citation>
    <scope>NUCLEOTIDE SEQUENCE</scope>
    <source>
        <strain evidence="2">BR232B</strain>
    </source>
</reference>
<keyword evidence="3" id="KW-1185">Reference proteome</keyword>
<evidence type="ECO:0000313" key="2">
    <source>
        <dbReference type="EMBL" id="CAG8614133.1"/>
    </source>
</evidence>
<evidence type="ECO:0000313" key="3">
    <source>
        <dbReference type="Proteomes" id="UP000789739"/>
    </source>
</evidence>
<gene>
    <name evidence="2" type="ORF">PBRASI_LOCUS8336</name>
</gene>
<dbReference type="AlphaFoldDB" id="A0A9N9GLC1"/>